<gene>
    <name evidence="2" type="primary">LOC115951882</name>
</gene>
<dbReference type="Pfam" id="PF13456">
    <property type="entry name" value="RVT_3"/>
    <property type="match status" value="1"/>
</dbReference>
<sequence length="194" mass="21600">MAKQKSQRLPQGFSTSTTATCYSCSNNRTTWQPPPQSSFKLNFDAATFAEQNCTGFGAIIRNYRGKVMVAMLAKGPPVTTSDEAEALACRKALEFSIDAGFLELINEGDNAHVMKTICSSLPNRSSLGIIIDDDKCLMNDMQNVYVISIRREGNKVAHALARYAKIVFDDMYWLEDSSPLVVDDLYFDIMNLNE</sequence>
<evidence type="ECO:0000259" key="1">
    <source>
        <dbReference type="Pfam" id="PF13456"/>
    </source>
</evidence>
<dbReference type="PANTHER" id="PTHR47723">
    <property type="entry name" value="OS05G0353850 PROTEIN"/>
    <property type="match status" value="1"/>
</dbReference>
<dbReference type="InterPro" id="IPR036397">
    <property type="entry name" value="RNaseH_sf"/>
</dbReference>
<dbReference type="Proteomes" id="UP000594261">
    <property type="component" value="Chromosome 7"/>
</dbReference>
<dbReference type="Gramene" id="QL07p030179:mrna">
    <property type="protein sequence ID" value="QL07p030179:mrna:CDS:1"/>
    <property type="gene ID" value="QL07p030179"/>
</dbReference>
<accession>A0A7N2M5F5</accession>
<dbReference type="RefSeq" id="XP_030924871.1">
    <property type="nucleotide sequence ID" value="XM_031069011.1"/>
</dbReference>
<dbReference type="EMBL" id="LRBV02000007">
    <property type="status" value="NOT_ANNOTATED_CDS"/>
    <property type="molecule type" value="Genomic_DNA"/>
</dbReference>
<keyword evidence="3" id="KW-1185">Reference proteome</keyword>
<protein>
    <recommendedName>
        <fullName evidence="1">RNase H type-1 domain-containing protein</fullName>
    </recommendedName>
</protein>
<dbReference type="KEGG" id="qlo:115951882"/>
<dbReference type="GO" id="GO:0004523">
    <property type="term" value="F:RNA-DNA hybrid ribonuclease activity"/>
    <property type="evidence" value="ECO:0007669"/>
    <property type="project" value="InterPro"/>
</dbReference>
<feature type="domain" description="RNase H type-1" evidence="1">
    <location>
        <begin position="42"/>
        <end position="164"/>
    </location>
</feature>
<name>A0A7N2M5F5_QUELO</name>
<reference evidence="2 3" key="1">
    <citation type="journal article" date="2016" name="G3 (Bethesda)">
        <title>First Draft Assembly and Annotation of the Genome of a California Endemic Oak Quercus lobata Nee (Fagaceae).</title>
        <authorList>
            <person name="Sork V.L."/>
            <person name="Fitz-Gibbon S.T."/>
            <person name="Puiu D."/>
            <person name="Crepeau M."/>
            <person name="Gugger P.F."/>
            <person name="Sherman R."/>
            <person name="Stevens K."/>
            <person name="Langley C.H."/>
            <person name="Pellegrini M."/>
            <person name="Salzberg S.L."/>
        </authorList>
    </citation>
    <scope>NUCLEOTIDE SEQUENCE [LARGE SCALE GENOMIC DNA]</scope>
    <source>
        <strain evidence="2 3">cv. SW786</strain>
    </source>
</reference>
<dbReference type="InParanoid" id="A0A7N2M5F5"/>
<dbReference type="Gene3D" id="3.30.420.10">
    <property type="entry name" value="Ribonuclease H-like superfamily/Ribonuclease H"/>
    <property type="match status" value="1"/>
</dbReference>
<dbReference type="PANTHER" id="PTHR47723:SF19">
    <property type="entry name" value="POLYNUCLEOTIDYL TRANSFERASE, RIBONUCLEASE H-LIKE SUPERFAMILY PROTEIN"/>
    <property type="match status" value="1"/>
</dbReference>
<dbReference type="EnsemblPlants" id="QL07p030179:mrna">
    <property type="protein sequence ID" value="QL07p030179:mrna:CDS:1"/>
    <property type="gene ID" value="QL07p030179"/>
</dbReference>
<dbReference type="InterPro" id="IPR053151">
    <property type="entry name" value="RNase_H-like"/>
</dbReference>
<reference evidence="2" key="2">
    <citation type="submission" date="2021-01" db="UniProtKB">
        <authorList>
            <consortium name="EnsemblPlants"/>
        </authorList>
    </citation>
    <scope>IDENTIFICATION</scope>
</reference>
<dbReference type="OMA" id="IASMAHY"/>
<organism evidence="2 3">
    <name type="scientific">Quercus lobata</name>
    <name type="common">Valley oak</name>
    <dbReference type="NCBI Taxonomy" id="97700"/>
    <lineage>
        <taxon>Eukaryota</taxon>
        <taxon>Viridiplantae</taxon>
        <taxon>Streptophyta</taxon>
        <taxon>Embryophyta</taxon>
        <taxon>Tracheophyta</taxon>
        <taxon>Spermatophyta</taxon>
        <taxon>Magnoliopsida</taxon>
        <taxon>eudicotyledons</taxon>
        <taxon>Gunneridae</taxon>
        <taxon>Pentapetalae</taxon>
        <taxon>rosids</taxon>
        <taxon>fabids</taxon>
        <taxon>Fagales</taxon>
        <taxon>Fagaceae</taxon>
        <taxon>Quercus</taxon>
    </lineage>
</organism>
<dbReference type="OrthoDB" id="1166192at2759"/>
<dbReference type="GeneID" id="115951882"/>
<evidence type="ECO:0000313" key="3">
    <source>
        <dbReference type="Proteomes" id="UP000594261"/>
    </source>
</evidence>
<dbReference type="InterPro" id="IPR044730">
    <property type="entry name" value="RNase_H-like_dom_plant"/>
</dbReference>
<dbReference type="CDD" id="cd06222">
    <property type="entry name" value="RNase_H_like"/>
    <property type="match status" value="1"/>
</dbReference>
<evidence type="ECO:0000313" key="2">
    <source>
        <dbReference type="EnsemblPlants" id="QL07p030179:mrna:CDS:1"/>
    </source>
</evidence>
<dbReference type="GO" id="GO:0003676">
    <property type="term" value="F:nucleic acid binding"/>
    <property type="evidence" value="ECO:0007669"/>
    <property type="project" value="InterPro"/>
</dbReference>
<dbReference type="InterPro" id="IPR012337">
    <property type="entry name" value="RNaseH-like_sf"/>
</dbReference>
<proteinExistence type="predicted"/>
<dbReference type="InterPro" id="IPR002156">
    <property type="entry name" value="RNaseH_domain"/>
</dbReference>
<dbReference type="SUPFAM" id="SSF53098">
    <property type="entry name" value="Ribonuclease H-like"/>
    <property type="match status" value="1"/>
</dbReference>
<dbReference type="AlphaFoldDB" id="A0A7N2M5F5"/>